<dbReference type="RefSeq" id="WP_145114168.1">
    <property type="nucleotide sequence ID" value="NZ_CP036349.1"/>
</dbReference>
<accession>A0A518KBK0</accession>
<gene>
    <name evidence="1" type="ORF">Spa11_33490</name>
</gene>
<name>A0A518KBK0_9BACT</name>
<proteinExistence type="predicted"/>
<dbReference type="KEGG" id="bmei:Spa11_33490"/>
<keyword evidence="2" id="KW-1185">Reference proteome</keyword>
<dbReference type="Proteomes" id="UP000316426">
    <property type="component" value="Chromosome"/>
</dbReference>
<dbReference type="EMBL" id="CP036349">
    <property type="protein sequence ID" value="QDV75139.1"/>
    <property type="molecule type" value="Genomic_DNA"/>
</dbReference>
<evidence type="ECO:0008006" key="3">
    <source>
        <dbReference type="Google" id="ProtNLM"/>
    </source>
</evidence>
<evidence type="ECO:0000313" key="1">
    <source>
        <dbReference type="EMBL" id="QDV75139.1"/>
    </source>
</evidence>
<sequence>MFGHASNLFVLSLATIALSGATATKASIELKFAGVEPGPGSSAVALRYNGNNVSAIVGQMTWDAKNDSGTPALINGADAAPDSIMTFCIELGQYVSGSWNVYEKSAVADAVDPGISGKPGHKLGSARAAALDLLADHFWDNATGSDLVGAVAFQFAVWEIVHEFSNVTVTDMLNPPLAADLNVSQSEGSFFVNADPSSGSIRDAIDLANDWLGQLATLTADDSLSLVALTNPGKQDQIIQYATPPGPPADLPEPFSLAVWASLMGVAALATRRSGYDAC</sequence>
<reference evidence="1 2" key="1">
    <citation type="submission" date="2019-02" db="EMBL/GenBank/DDBJ databases">
        <title>Deep-cultivation of Planctomycetes and their phenomic and genomic characterization uncovers novel biology.</title>
        <authorList>
            <person name="Wiegand S."/>
            <person name="Jogler M."/>
            <person name="Boedeker C."/>
            <person name="Pinto D."/>
            <person name="Vollmers J."/>
            <person name="Rivas-Marin E."/>
            <person name="Kohn T."/>
            <person name="Peeters S.H."/>
            <person name="Heuer A."/>
            <person name="Rast P."/>
            <person name="Oberbeckmann S."/>
            <person name="Bunk B."/>
            <person name="Jeske O."/>
            <person name="Meyerdierks A."/>
            <person name="Storesund J.E."/>
            <person name="Kallscheuer N."/>
            <person name="Luecker S."/>
            <person name="Lage O.M."/>
            <person name="Pohl T."/>
            <person name="Merkel B.J."/>
            <person name="Hornburger P."/>
            <person name="Mueller R.-W."/>
            <person name="Bruemmer F."/>
            <person name="Labrenz M."/>
            <person name="Spormann A.M."/>
            <person name="Op den Camp H."/>
            <person name="Overmann J."/>
            <person name="Amann R."/>
            <person name="Jetten M.S.M."/>
            <person name="Mascher T."/>
            <person name="Medema M.H."/>
            <person name="Devos D.P."/>
            <person name="Kaster A.-K."/>
            <person name="Ovreas L."/>
            <person name="Rohde M."/>
            <person name="Galperin M.Y."/>
            <person name="Jogler C."/>
        </authorList>
    </citation>
    <scope>NUCLEOTIDE SEQUENCE [LARGE SCALE GENOMIC DNA]</scope>
    <source>
        <strain evidence="1 2">Spa11</strain>
    </source>
</reference>
<organism evidence="1 2">
    <name type="scientific">Botrimarina mediterranea</name>
    <dbReference type="NCBI Taxonomy" id="2528022"/>
    <lineage>
        <taxon>Bacteria</taxon>
        <taxon>Pseudomonadati</taxon>
        <taxon>Planctomycetota</taxon>
        <taxon>Planctomycetia</taxon>
        <taxon>Pirellulales</taxon>
        <taxon>Lacipirellulaceae</taxon>
        <taxon>Botrimarina</taxon>
    </lineage>
</organism>
<evidence type="ECO:0000313" key="2">
    <source>
        <dbReference type="Proteomes" id="UP000316426"/>
    </source>
</evidence>
<dbReference type="AlphaFoldDB" id="A0A518KBK0"/>
<protein>
    <recommendedName>
        <fullName evidence="3">PEP-CTERM protein-sorting domain-containing protein</fullName>
    </recommendedName>
</protein>